<protein>
    <recommendedName>
        <fullName evidence="6">Protein DETOXIFICATION</fullName>
    </recommendedName>
    <alternativeName>
        <fullName evidence="6">Multidrug and toxic compound extrusion protein</fullName>
    </alternativeName>
</protein>
<feature type="region of interest" description="Disordered" evidence="7">
    <location>
        <begin position="1"/>
        <end position="21"/>
    </location>
</feature>
<dbReference type="OrthoDB" id="543973at2759"/>
<gene>
    <name evidence="8" type="primary">PLEST005751</name>
    <name evidence="8" type="ORF">PLESTB_001567700</name>
</gene>
<dbReference type="InterPro" id="IPR002528">
    <property type="entry name" value="MATE_fam"/>
</dbReference>
<feature type="transmembrane region" description="Helical" evidence="6">
    <location>
        <begin position="76"/>
        <end position="95"/>
    </location>
</feature>
<comment type="similarity">
    <text evidence="2 6">Belongs to the multi antimicrobial extrusion (MATE) (TC 2.A.66.1) family.</text>
</comment>
<feature type="transmembrane region" description="Helical" evidence="6">
    <location>
        <begin position="260"/>
        <end position="282"/>
    </location>
</feature>
<keyword evidence="4 6" id="KW-1133">Transmembrane helix</keyword>
<dbReference type="EMBL" id="BRXU01000031">
    <property type="protein sequence ID" value="GLC60048.1"/>
    <property type="molecule type" value="Genomic_DNA"/>
</dbReference>
<keyword evidence="5 6" id="KW-0472">Membrane</keyword>
<feature type="transmembrane region" description="Helical" evidence="6">
    <location>
        <begin position="183"/>
        <end position="206"/>
    </location>
</feature>
<evidence type="ECO:0000313" key="8">
    <source>
        <dbReference type="EMBL" id="GLC60048.1"/>
    </source>
</evidence>
<feature type="transmembrane region" description="Helical" evidence="6">
    <location>
        <begin position="150"/>
        <end position="171"/>
    </location>
</feature>
<dbReference type="NCBIfam" id="TIGR00797">
    <property type="entry name" value="matE"/>
    <property type="match status" value="1"/>
</dbReference>
<feature type="transmembrane region" description="Helical" evidence="6">
    <location>
        <begin position="338"/>
        <end position="363"/>
    </location>
</feature>
<sequence length="566" mass="61034">MPPNVFPDEPREPLLDNGERPHAKGAWKRELRSIFQLALPCIVTTCSSQTMVVTDQIFVGHLGVTQLAAAALGNTYFNLMWFFLLGCSTALDTLGSQAYGANDYSSLLTWTYAASIVLSGLCALMAVGLWYAREVALYVFLQSPEVAQQVAVFCRWLIPGLWPMMWSVVLMKFMQTQNCMLPPALVAAGSCAFNVLSNAVLVHYLGFIGAPIATSVSRFLQLGMYLGVTLWLQHRNHPGGWTRWLARSRRCGAKACSPRVMALFLQLGIPGGCMLALEAGSFEITTAFAGALGVRAVSAHSTLLGICTYTFISFPFAVATAATIRVGNLLGAGRTHQASLAATLCVISGTLFQGTCGVIMFLLRSRLGYIFTSDPEVVSLVSSIAIFGVAFQFCDGAFGTSQGVLRGLGRQQQLMLYNLIGFWVMGVAFGWWLTFKARLGLMGLWIGIDCGDLVAAGLCVVTWLLVDWGREATRAKERMSIAHDHEADVGHVEGEPDDWHDFLLPYKHDEVLAARSGEDGEAHAASAAASAADPFSEALLAPTSTAKTKSHYGSPKFASPRCRGGA</sequence>
<reference evidence="8 9" key="1">
    <citation type="journal article" date="2023" name="Commun. Biol.">
        <title>Reorganization of the ancestral sex-determining regions during the evolution of trioecy in Pleodorina starrii.</title>
        <authorList>
            <person name="Takahashi K."/>
            <person name="Suzuki S."/>
            <person name="Kawai-Toyooka H."/>
            <person name="Yamamoto K."/>
            <person name="Hamaji T."/>
            <person name="Ootsuki R."/>
            <person name="Yamaguchi H."/>
            <person name="Kawachi M."/>
            <person name="Higashiyama T."/>
            <person name="Nozaki H."/>
        </authorList>
    </citation>
    <scope>NUCLEOTIDE SEQUENCE [LARGE SCALE GENOMIC DNA]</scope>
    <source>
        <strain evidence="8 9">NIES-4479</strain>
    </source>
</reference>
<comment type="caution">
    <text evidence="8">The sequence shown here is derived from an EMBL/GenBank/DDBJ whole genome shotgun (WGS) entry which is preliminary data.</text>
</comment>
<feature type="compositionally biased region" description="Basic and acidic residues" evidence="7">
    <location>
        <begin position="8"/>
        <end position="21"/>
    </location>
</feature>
<dbReference type="AlphaFoldDB" id="A0A9W6BXS1"/>
<accession>A0A9W6BXS1</accession>
<feature type="transmembrane region" description="Helical" evidence="6">
    <location>
        <begin position="107"/>
        <end position="130"/>
    </location>
</feature>
<name>A0A9W6BXS1_9CHLO</name>
<keyword evidence="3 6" id="KW-0812">Transmembrane</keyword>
<dbReference type="GO" id="GO:0042910">
    <property type="term" value="F:xenobiotic transmembrane transporter activity"/>
    <property type="evidence" value="ECO:0007669"/>
    <property type="project" value="InterPro"/>
</dbReference>
<comment type="subcellular location">
    <subcellularLocation>
        <location evidence="1">Membrane</location>
        <topology evidence="1">Multi-pass membrane protein</topology>
    </subcellularLocation>
</comment>
<dbReference type="Pfam" id="PF01554">
    <property type="entry name" value="MatE"/>
    <property type="match status" value="2"/>
</dbReference>
<keyword evidence="9" id="KW-1185">Reference proteome</keyword>
<evidence type="ECO:0000256" key="1">
    <source>
        <dbReference type="ARBA" id="ARBA00004141"/>
    </source>
</evidence>
<dbReference type="GO" id="GO:1990961">
    <property type="term" value="P:xenobiotic detoxification by transmembrane export across the plasma membrane"/>
    <property type="evidence" value="ECO:0007669"/>
    <property type="project" value="InterPro"/>
</dbReference>
<dbReference type="GO" id="GO:0016020">
    <property type="term" value="C:membrane"/>
    <property type="evidence" value="ECO:0007669"/>
    <property type="project" value="UniProtKB-SubCell"/>
</dbReference>
<dbReference type="Proteomes" id="UP001165080">
    <property type="component" value="Unassembled WGS sequence"/>
</dbReference>
<organism evidence="8 9">
    <name type="scientific">Pleodorina starrii</name>
    <dbReference type="NCBI Taxonomy" id="330485"/>
    <lineage>
        <taxon>Eukaryota</taxon>
        <taxon>Viridiplantae</taxon>
        <taxon>Chlorophyta</taxon>
        <taxon>core chlorophytes</taxon>
        <taxon>Chlorophyceae</taxon>
        <taxon>CS clade</taxon>
        <taxon>Chlamydomonadales</taxon>
        <taxon>Volvocaceae</taxon>
        <taxon>Pleodorina</taxon>
    </lineage>
</organism>
<evidence type="ECO:0000256" key="3">
    <source>
        <dbReference type="ARBA" id="ARBA00022692"/>
    </source>
</evidence>
<feature type="region of interest" description="Disordered" evidence="7">
    <location>
        <begin position="545"/>
        <end position="566"/>
    </location>
</feature>
<evidence type="ECO:0000256" key="5">
    <source>
        <dbReference type="ARBA" id="ARBA00023136"/>
    </source>
</evidence>
<evidence type="ECO:0000256" key="2">
    <source>
        <dbReference type="ARBA" id="ARBA00010199"/>
    </source>
</evidence>
<feature type="transmembrane region" description="Helical" evidence="6">
    <location>
        <begin position="445"/>
        <end position="466"/>
    </location>
</feature>
<evidence type="ECO:0000313" key="9">
    <source>
        <dbReference type="Proteomes" id="UP001165080"/>
    </source>
</evidence>
<evidence type="ECO:0000256" key="4">
    <source>
        <dbReference type="ARBA" id="ARBA00022989"/>
    </source>
</evidence>
<feature type="transmembrane region" description="Helical" evidence="6">
    <location>
        <begin position="414"/>
        <end position="433"/>
    </location>
</feature>
<dbReference type="CDD" id="cd13132">
    <property type="entry name" value="MATE_eukaryotic"/>
    <property type="match status" value="1"/>
</dbReference>
<evidence type="ECO:0000256" key="7">
    <source>
        <dbReference type="SAM" id="MobiDB-lite"/>
    </source>
</evidence>
<dbReference type="InterPro" id="IPR045069">
    <property type="entry name" value="MATE_euk"/>
</dbReference>
<dbReference type="GO" id="GO:0015297">
    <property type="term" value="F:antiporter activity"/>
    <property type="evidence" value="ECO:0007669"/>
    <property type="project" value="InterPro"/>
</dbReference>
<feature type="transmembrane region" description="Helical" evidence="6">
    <location>
        <begin position="375"/>
        <end position="394"/>
    </location>
</feature>
<feature type="transmembrane region" description="Helical" evidence="6">
    <location>
        <begin position="302"/>
        <end position="326"/>
    </location>
</feature>
<dbReference type="PANTHER" id="PTHR11206">
    <property type="entry name" value="MULTIDRUG RESISTANCE PROTEIN"/>
    <property type="match status" value="1"/>
</dbReference>
<proteinExistence type="inferred from homology"/>
<evidence type="ECO:0000256" key="6">
    <source>
        <dbReference type="RuleBase" id="RU004914"/>
    </source>
</evidence>